<feature type="domain" description="HIT-type" evidence="3">
    <location>
        <begin position="23"/>
        <end position="56"/>
    </location>
</feature>
<dbReference type="SUPFAM" id="SSF144232">
    <property type="entry name" value="HIT/MYND zinc finger-like"/>
    <property type="match status" value="1"/>
</dbReference>
<dbReference type="AlphaFoldDB" id="A0A165EPB4"/>
<evidence type="ECO:0000256" key="1">
    <source>
        <dbReference type="PROSITE-ProRule" id="PRU00453"/>
    </source>
</evidence>
<feature type="compositionally biased region" description="Polar residues" evidence="2">
    <location>
        <begin position="439"/>
        <end position="448"/>
    </location>
</feature>
<dbReference type="Pfam" id="PF04438">
    <property type="entry name" value="zf-HIT"/>
    <property type="match status" value="1"/>
</dbReference>
<gene>
    <name evidence="4" type="ORF">LAESUDRAFT_724932</name>
</gene>
<evidence type="ECO:0000259" key="3">
    <source>
        <dbReference type="PROSITE" id="PS51083"/>
    </source>
</evidence>
<reference evidence="4 5" key="1">
    <citation type="journal article" date="2016" name="Mol. Biol. Evol.">
        <title>Comparative Genomics of Early-Diverging Mushroom-Forming Fungi Provides Insights into the Origins of Lignocellulose Decay Capabilities.</title>
        <authorList>
            <person name="Nagy L.G."/>
            <person name="Riley R."/>
            <person name="Tritt A."/>
            <person name="Adam C."/>
            <person name="Daum C."/>
            <person name="Floudas D."/>
            <person name="Sun H."/>
            <person name="Yadav J.S."/>
            <person name="Pangilinan J."/>
            <person name="Larsson K.H."/>
            <person name="Matsuura K."/>
            <person name="Barry K."/>
            <person name="Labutti K."/>
            <person name="Kuo R."/>
            <person name="Ohm R.A."/>
            <person name="Bhattacharya S.S."/>
            <person name="Shirouzu T."/>
            <person name="Yoshinaga Y."/>
            <person name="Martin F.M."/>
            <person name="Grigoriev I.V."/>
            <person name="Hibbett D.S."/>
        </authorList>
    </citation>
    <scope>NUCLEOTIDE SEQUENCE [LARGE SCALE GENOMIC DNA]</scope>
    <source>
        <strain evidence="4 5">93-53</strain>
    </source>
</reference>
<dbReference type="Proteomes" id="UP000076871">
    <property type="component" value="Unassembled WGS sequence"/>
</dbReference>
<dbReference type="CDD" id="cd23024">
    <property type="entry name" value="zf-HIT_ZNHIT2-3"/>
    <property type="match status" value="1"/>
</dbReference>
<sequence length="474" mass="51231">MSSQELSVEISTKPAEAVSAIPCAICRRQFSKYTCPGCNVPYCSLTCFRSEAHAECSESFYRKEIESDVRSAPSKTAEERQKMMELLKHFEEDSMDDSVLGALQGEEDEDGGTDLAERVGGLDLDSASYDELWAALTPEERGKFSKALSDPNSELAKQLLTSEELKQELIEPWWESPSDAELNESKPTAASRNLQKRKYGKLPDIIEVPPSIISTSQSPGKVPLLLYNLCAICITYAYLNRYFSTSPLSMMAPNSPERAEARRLVAQLIPFLIDRKSQLVHPTLSSVVTDLWSRFTPGEMTPAFFALLLRDSSTLLRPSTVVELGDAIQGSSSNALGGSVSRDLEGHPNANTLRALSDLSTLFSGPTHSSSSASSASSSAPLRVATKPIAATNKHIHVAHKLTFYAAHVLSVPPLLLRALADETARRADVVAREGLDVQSGSTSTQRSAGVLPGDGAQAVGQGGAGRVRIEELT</sequence>
<keyword evidence="1" id="KW-0863">Zinc-finger</keyword>
<dbReference type="InterPro" id="IPR039646">
    <property type="entry name" value="ZNHIT2"/>
</dbReference>
<evidence type="ECO:0000313" key="5">
    <source>
        <dbReference type="Proteomes" id="UP000076871"/>
    </source>
</evidence>
<protein>
    <recommendedName>
        <fullName evidence="3">HIT-type domain-containing protein</fullName>
    </recommendedName>
</protein>
<dbReference type="EMBL" id="KV427619">
    <property type="protein sequence ID" value="KZT07481.1"/>
    <property type="molecule type" value="Genomic_DNA"/>
</dbReference>
<dbReference type="PANTHER" id="PTHR15555">
    <property type="entry name" value="ZINC FINGER HIT DOMAIN CONTAINING PROTEIN 2 PROTEIN FON -RELATED"/>
    <property type="match status" value="1"/>
</dbReference>
<name>A0A165EPB4_9APHY</name>
<dbReference type="RefSeq" id="XP_040765221.1">
    <property type="nucleotide sequence ID" value="XM_040908722.1"/>
</dbReference>
<dbReference type="InParanoid" id="A0A165EPB4"/>
<dbReference type="PROSITE" id="PS51083">
    <property type="entry name" value="ZF_HIT"/>
    <property type="match status" value="1"/>
</dbReference>
<dbReference type="OrthoDB" id="18412at2759"/>
<keyword evidence="1" id="KW-0479">Metal-binding</keyword>
<dbReference type="GO" id="GO:0008270">
    <property type="term" value="F:zinc ion binding"/>
    <property type="evidence" value="ECO:0007669"/>
    <property type="project" value="UniProtKB-UniRule"/>
</dbReference>
<dbReference type="InterPro" id="IPR007529">
    <property type="entry name" value="Znf_HIT"/>
</dbReference>
<feature type="region of interest" description="Disordered" evidence="2">
    <location>
        <begin position="439"/>
        <end position="465"/>
    </location>
</feature>
<keyword evidence="5" id="KW-1185">Reference proteome</keyword>
<evidence type="ECO:0000256" key="2">
    <source>
        <dbReference type="SAM" id="MobiDB-lite"/>
    </source>
</evidence>
<dbReference type="Gene3D" id="3.30.60.190">
    <property type="match status" value="1"/>
</dbReference>
<evidence type="ECO:0000313" key="4">
    <source>
        <dbReference type="EMBL" id="KZT07481.1"/>
    </source>
</evidence>
<keyword evidence="1" id="KW-0862">Zinc</keyword>
<organism evidence="4 5">
    <name type="scientific">Laetiporus sulphureus 93-53</name>
    <dbReference type="NCBI Taxonomy" id="1314785"/>
    <lineage>
        <taxon>Eukaryota</taxon>
        <taxon>Fungi</taxon>
        <taxon>Dikarya</taxon>
        <taxon>Basidiomycota</taxon>
        <taxon>Agaricomycotina</taxon>
        <taxon>Agaricomycetes</taxon>
        <taxon>Polyporales</taxon>
        <taxon>Laetiporus</taxon>
    </lineage>
</organism>
<proteinExistence type="predicted"/>
<dbReference type="STRING" id="1314785.A0A165EPB4"/>
<dbReference type="GeneID" id="63825751"/>
<dbReference type="PANTHER" id="PTHR15555:SF0">
    <property type="entry name" value="ZINC FINGER HIT DOMAIN-CONTAINING PROTEIN 2"/>
    <property type="match status" value="1"/>
</dbReference>
<accession>A0A165EPB4</accession>